<proteinExistence type="predicted"/>
<reference evidence="2 3" key="1">
    <citation type="journal article" date="2020" name="BMC Genomics">
        <title>Intraspecific diversification of the crop wild relative Brassica cretica Lam. using demographic model selection.</title>
        <authorList>
            <person name="Kioukis A."/>
            <person name="Michalopoulou V.A."/>
            <person name="Briers L."/>
            <person name="Pirintsos S."/>
            <person name="Studholme D.J."/>
            <person name="Pavlidis P."/>
            <person name="Sarris P.F."/>
        </authorList>
    </citation>
    <scope>NUCLEOTIDE SEQUENCE [LARGE SCALE GENOMIC DNA]</scope>
    <source>
        <strain evidence="3">cv. PFS-1207/04</strain>
    </source>
</reference>
<dbReference type="EMBL" id="QGKV02000759">
    <property type="protein sequence ID" value="KAF3565918.1"/>
    <property type="molecule type" value="Genomic_DNA"/>
</dbReference>
<keyword evidence="1" id="KW-0812">Transmembrane</keyword>
<evidence type="ECO:0000313" key="3">
    <source>
        <dbReference type="Proteomes" id="UP000266723"/>
    </source>
</evidence>
<sequence>MASIASHRRLRLREVMIPIVSSSPVTLWSFVSRILFDFCSALSQLTLDLLHRLLFSIPSGGRFIFKLINLFGLNNFLFGLLLLFGGAQSSRFVFDTGGR</sequence>
<feature type="transmembrane region" description="Helical" evidence="1">
    <location>
        <begin position="63"/>
        <end position="84"/>
    </location>
</feature>
<protein>
    <submittedName>
        <fullName evidence="2">Uncharacterized protein</fullName>
    </submittedName>
</protein>
<accession>A0ABQ7D1W4</accession>
<keyword evidence="1" id="KW-1133">Transmembrane helix</keyword>
<keyword evidence="3" id="KW-1185">Reference proteome</keyword>
<evidence type="ECO:0000313" key="2">
    <source>
        <dbReference type="EMBL" id="KAF3565918.1"/>
    </source>
</evidence>
<gene>
    <name evidence="2" type="ORF">DY000_02011133</name>
</gene>
<evidence type="ECO:0000256" key="1">
    <source>
        <dbReference type="SAM" id="Phobius"/>
    </source>
</evidence>
<name>A0ABQ7D1W4_BRACR</name>
<comment type="caution">
    <text evidence="2">The sequence shown here is derived from an EMBL/GenBank/DDBJ whole genome shotgun (WGS) entry which is preliminary data.</text>
</comment>
<dbReference type="Proteomes" id="UP000266723">
    <property type="component" value="Unassembled WGS sequence"/>
</dbReference>
<organism evidence="2 3">
    <name type="scientific">Brassica cretica</name>
    <name type="common">Mustard</name>
    <dbReference type="NCBI Taxonomy" id="69181"/>
    <lineage>
        <taxon>Eukaryota</taxon>
        <taxon>Viridiplantae</taxon>
        <taxon>Streptophyta</taxon>
        <taxon>Embryophyta</taxon>
        <taxon>Tracheophyta</taxon>
        <taxon>Spermatophyta</taxon>
        <taxon>Magnoliopsida</taxon>
        <taxon>eudicotyledons</taxon>
        <taxon>Gunneridae</taxon>
        <taxon>Pentapetalae</taxon>
        <taxon>rosids</taxon>
        <taxon>malvids</taxon>
        <taxon>Brassicales</taxon>
        <taxon>Brassicaceae</taxon>
        <taxon>Brassiceae</taxon>
        <taxon>Brassica</taxon>
    </lineage>
</organism>
<keyword evidence="1" id="KW-0472">Membrane</keyword>